<dbReference type="GO" id="GO:0043022">
    <property type="term" value="F:ribosome binding"/>
    <property type="evidence" value="ECO:0007669"/>
    <property type="project" value="InterPro"/>
</dbReference>
<dbReference type="GO" id="GO:0033290">
    <property type="term" value="C:eukaryotic 48S preinitiation complex"/>
    <property type="evidence" value="ECO:0007669"/>
    <property type="project" value="UniProtKB-UniRule"/>
</dbReference>
<dbReference type="EMBL" id="BJWK01000025">
    <property type="protein sequence ID" value="GEM12749.1"/>
    <property type="molecule type" value="Genomic_DNA"/>
</dbReference>
<dbReference type="SUPFAM" id="SSF48371">
    <property type="entry name" value="ARM repeat"/>
    <property type="match status" value="1"/>
</dbReference>
<dbReference type="OrthoDB" id="337745at2759"/>
<keyword evidence="1 4" id="KW-0396">Initiation factor</keyword>
<evidence type="ECO:0000256" key="1">
    <source>
        <dbReference type="HAMAP-Rule" id="MF_03010"/>
    </source>
</evidence>
<dbReference type="GO" id="GO:0001732">
    <property type="term" value="P:formation of cytoplasmic translation initiation complex"/>
    <property type="evidence" value="ECO:0007669"/>
    <property type="project" value="UniProtKB-UniRule"/>
</dbReference>
<name>A0A511KQV7_RHOTO</name>
<dbReference type="Pfam" id="PF10075">
    <property type="entry name" value="CSN8_PSD8_EIF3K"/>
    <property type="match status" value="1"/>
</dbReference>
<dbReference type="GO" id="GO:0005852">
    <property type="term" value="C:eukaryotic translation initiation factor 3 complex"/>
    <property type="evidence" value="ECO:0007669"/>
    <property type="project" value="UniProtKB-UniRule"/>
</dbReference>
<reference evidence="4 5" key="1">
    <citation type="submission" date="2019-07" db="EMBL/GenBank/DDBJ databases">
        <title>Rhodotorula toruloides NBRC10032 genome sequencing.</title>
        <authorList>
            <person name="Shida Y."/>
            <person name="Takaku H."/>
            <person name="Ogasawara W."/>
            <person name="Mori K."/>
        </authorList>
    </citation>
    <scope>NUCLEOTIDE SEQUENCE [LARGE SCALE GENOMIC DNA]</scope>
    <source>
        <strain evidence="4 5">NBRC10032</strain>
    </source>
</reference>
<comment type="function">
    <text evidence="1">Component of the eukaryotic translation initiation factor 3 (eIF-3) complex, which is involved in protein synthesis of a specialized repertoire of mRNAs and, together with other initiation factors, stimulates binding of mRNA and methionyl-tRNAi to the 40S ribosome. The eIF-3 complex specifically targets and initiates translation of a subset of mRNAs involved in cell proliferation.</text>
</comment>
<evidence type="ECO:0000259" key="3">
    <source>
        <dbReference type="Pfam" id="PF10075"/>
    </source>
</evidence>
<dbReference type="AlphaFoldDB" id="A0A511KQV7"/>
<dbReference type="Gene3D" id="1.10.10.10">
    <property type="entry name" value="Winged helix-like DNA-binding domain superfamily/Winged helix DNA-binding domain"/>
    <property type="match status" value="1"/>
</dbReference>
<comment type="caution">
    <text evidence="4">The sequence shown here is derived from an EMBL/GenBank/DDBJ whole genome shotgun (WGS) entry which is preliminary data.</text>
</comment>
<dbReference type="Gene3D" id="1.25.40.250">
    <property type="entry name" value="ARM repeat, domain 1"/>
    <property type="match status" value="1"/>
</dbReference>
<dbReference type="GO" id="GO:0006446">
    <property type="term" value="P:regulation of translational initiation"/>
    <property type="evidence" value="ECO:0007669"/>
    <property type="project" value="InterPro"/>
</dbReference>
<dbReference type="InterPro" id="IPR009374">
    <property type="entry name" value="eIF3k"/>
</dbReference>
<keyword evidence="1" id="KW-0648">Protein biosynthesis</keyword>
<evidence type="ECO:0000313" key="5">
    <source>
        <dbReference type="Proteomes" id="UP000321518"/>
    </source>
</evidence>
<dbReference type="InterPro" id="IPR016024">
    <property type="entry name" value="ARM-type_fold"/>
</dbReference>
<dbReference type="HAMAP" id="MF_03010">
    <property type="entry name" value="eIF3k"/>
    <property type="match status" value="1"/>
</dbReference>
<feature type="compositionally biased region" description="Acidic residues" evidence="2">
    <location>
        <begin position="106"/>
        <end position="117"/>
    </location>
</feature>
<comment type="subcellular location">
    <subcellularLocation>
        <location evidence="1">Cytoplasm</location>
    </subcellularLocation>
</comment>
<dbReference type="GO" id="GO:0003723">
    <property type="term" value="F:RNA binding"/>
    <property type="evidence" value="ECO:0007669"/>
    <property type="project" value="UniProtKB-UniRule"/>
</dbReference>
<organism evidence="4 5">
    <name type="scientific">Rhodotorula toruloides</name>
    <name type="common">Yeast</name>
    <name type="synonym">Rhodosporidium toruloides</name>
    <dbReference type="NCBI Taxonomy" id="5286"/>
    <lineage>
        <taxon>Eukaryota</taxon>
        <taxon>Fungi</taxon>
        <taxon>Dikarya</taxon>
        <taxon>Basidiomycota</taxon>
        <taxon>Pucciniomycotina</taxon>
        <taxon>Microbotryomycetes</taxon>
        <taxon>Sporidiobolales</taxon>
        <taxon>Sporidiobolaceae</taxon>
        <taxon>Rhodotorula</taxon>
    </lineage>
</organism>
<protein>
    <recommendedName>
        <fullName evidence="1">Eukaryotic translation initiation factor 3 subunit K</fullName>
        <shortName evidence="1">eIF3k</shortName>
    </recommendedName>
    <alternativeName>
        <fullName evidence="1">eIF-3 p25</fullName>
    </alternativeName>
</protein>
<comment type="similarity">
    <text evidence="1">Belongs to the eIF-3 subunit K family.</text>
</comment>
<gene>
    <name evidence="4" type="ORF">Rt10032_c25g6766</name>
</gene>
<evidence type="ECO:0000313" key="4">
    <source>
        <dbReference type="EMBL" id="GEM12749.1"/>
    </source>
</evidence>
<dbReference type="Proteomes" id="UP000321518">
    <property type="component" value="Unassembled WGS sequence"/>
</dbReference>
<dbReference type="PANTHER" id="PTHR13022:SF0">
    <property type="entry name" value="EUKARYOTIC TRANSLATION INITIATION FACTOR 3 SUBUNIT K"/>
    <property type="match status" value="1"/>
</dbReference>
<proteinExistence type="inferred from homology"/>
<sequence>MLAQSDRPTHIQTLISSVDRYNPSNVHLLEDYLQSQLSNDQYDLHANLALLKLYQFNPAICSPSASLSVLFLALAHAPFSPDFSLAWSLLSESFAVGGTLPSAAPSDDDDEDDDEDAPTPARAPAEPHGEKETAERLLALSKLMQARKFRDFWRLYRQGDVQGSKEQEVREAIDSLARSAPAFDGRVRESIAREVERSFRSIAKATLEAFLGTTDASQLEALAKQRGWTVRERDVQLPQNDSNTPKAVVTHERIEIEQLARLLGRSQA</sequence>
<dbReference type="GO" id="GO:0003743">
    <property type="term" value="F:translation initiation factor activity"/>
    <property type="evidence" value="ECO:0007669"/>
    <property type="project" value="UniProtKB-UniRule"/>
</dbReference>
<accession>A0A511KQV7</accession>
<dbReference type="InterPro" id="IPR036390">
    <property type="entry name" value="WH_DNA-bd_sf"/>
</dbReference>
<comment type="subunit">
    <text evidence="1">Component of the eukaryotic translation initiation factor 3 (eIF-3) complex.</text>
</comment>
<feature type="domain" description="CSN8/PSMD8/EIF3K" evidence="3">
    <location>
        <begin position="121"/>
        <end position="243"/>
    </location>
</feature>
<dbReference type="InterPro" id="IPR036388">
    <property type="entry name" value="WH-like_DNA-bd_sf"/>
</dbReference>
<dbReference type="InterPro" id="IPR016020">
    <property type="entry name" value="Transl_init_fac_sub12_N_euk"/>
</dbReference>
<feature type="region of interest" description="Disordered" evidence="2">
    <location>
        <begin position="100"/>
        <end position="133"/>
    </location>
</feature>
<dbReference type="PANTHER" id="PTHR13022">
    <property type="entry name" value="EUKARYOTIC TRANSLATION INITIATION FACTOR 3 SUBUNIT 11"/>
    <property type="match status" value="1"/>
</dbReference>
<dbReference type="SUPFAM" id="SSF46785">
    <property type="entry name" value="Winged helix' DNA-binding domain"/>
    <property type="match status" value="1"/>
</dbReference>
<dbReference type="InterPro" id="IPR033464">
    <property type="entry name" value="CSN8_PSD8_EIF3K"/>
</dbReference>
<keyword evidence="1" id="KW-0963">Cytoplasm</keyword>
<dbReference type="GO" id="GO:0016282">
    <property type="term" value="C:eukaryotic 43S preinitiation complex"/>
    <property type="evidence" value="ECO:0007669"/>
    <property type="project" value="UniProtKB-UniRule"/>
</dbReference>
<evidence type="ECO:0000256" key="2">
    <source>
        <dbReference type="SAM" id="MobiDB-lite"/>
    </source>
</evidence>